<dbReference type="AlphaFoldDB" id="A0A0F9A1H0"/>
<dbReference type="EMBL" id="LAZR01044972">
    <property type="protein sequence ID" value="KKL01274.1"/>
    <property type="molecule type" value="Genomic_DNA"/>
</dbReference>
<gene>
    <name evidence="1" type="ORF">LCGC14_2627190</name>
</gene>
<comment type="caution">
    <text evidence="1">The sequence shown here is derived from an EMBL/GenBank/DDBJ whole genome shotgun (WGS) entry which is preliminary data.</text>
</comment>
<evidence type="ECO:0000313" key="1">
    <source>
        <dbReference type="EMBL" id="KKL01274.1"/>
    </source>
</evidence>
<accession>A0A0F9A1H0</accession>
<name>A0A0F9A1H0_9ZZZZ</name>
<reference evidence="1" key="1">
    <citation type="journal article" date="2015" name="Nature">
        <title>Complex archaea that bridge the gap between prokaryotes and eukaryotes.</title>
        <authorList>
            <person name="Spang A."/>
            <person name="Saw J.H."/>
            <person name="Jorgensen S.L."/>
            <person name="Zaremba-Niedzwiedzka K."/>
            <person name="Martijn J."/>
            <person name="Lind A.E."/>
            <person name="van Eijk R."/>
            <person name="Schleper C."/>
            <person name="Guy L."/>
            <person name="Ettema T.J."/>
        </authorList>
    </citation>
    <scope>NUCLEOTIDE SEQUENCE</scope>
</reference>
<sequence length="126" mass="13724">MPAFEDPDPAFARLTLLEVRYGPPVLQLEVWDRRPKDNGHRYSWTATLLPGESTVVMAKDGGGLVTQAPDGAAVVDIAGKGHALACFLEDTSDEDDPIDQELVRLASELLDALPECMKEWDGLTFG</sequence>
<proteinExistence type="predicted"/>
<protein>
    <submittedName>
        <fullName evidence="1">Uncharacterized protein</fullName>
    </submittedName>
</protein>
<organism evidence="1">
    <name type="scientific">marine sediment metagenome</name>
    <dbReference type="NCBI Taxonomy" id="412755"/>
    <lineage>
        <taxon>unclassified sequences</taxon>
        <taxon>metagenomes</taxon>
        <taxon>ecological metagenomes</taxon>
    </lineage>
</organism>